<evidence type="ECO:0000313" key="5">
    <source>
        <dbReference type="Proteomes" id="UP000041601"/>
    </source>
</evidence>
<dbReference type="Gene3D" id="3.90.550.10">
    <property type="entry name" value="Spore Coat Polysaccharide Biosynthesis Protein SpsA, Chain A"/>
    <property type="match status" value="1"/>
</dbReference>
<dbReference type="RefSeq" id="WP_005158062.1">
    <property type="nucleotide sequence ID" value="NZ_CGBC01000007.1"/>
</dbReference>
<reference evidence="3 5" key="1">
    <citation type="submission" date="2015-03" db="EMBL/GenBank/DDBJ databases">
        <authorList>
            <consortium name="Pathogen Informatics"/>
            <person name="Murphy D."/>
        </authorList>
    </citation>
    <scope>NUCLEOTIDE SEQUENCE [LARGE SCALE GENOMIC DNA]</scope>
    <source>
        <strain evidence="3 5">IP05342</strain>
    </source>
</reference>
<dbReference type="PATRIC" id="fig|630.129.peg.2507"/>
<dbReference type="EMBL" id="CP068146">
    <property type="protein sequence ID" value="QQU46529.1"/>
    <property type="molecule type" value="Genomic_DNA"/>
</dbReference>
<feature type="domain" description="Glycosyltransferase 2-like" evidence="1">
    <location>
        <begin position="37"/>
        <end position="159"/>
    </location>
</feature>
<dbReference type="Proteomes" id="UP000048841">
    <property type="component" value="Unassembled WGS sequence"/>
</dbReference>
<dbReference type="SUPFAM" id="SSF53448">
    <property type="entry name" value="Nucleotide-diphospho-sugar transferases"/>
    <property type="match status" value="1"/>
</dbReference>
<dbReference type="GO" id="GO:0016740">
    <property type="term" value="F:transferase activity"/>
    <property type="evidence" value="ECO:0007669"/>
    <property type="project" value="UniProtKB-KW"/>
</dbReference>
<name>A0A0E1NL39_YEREN</name>
<reference evidence="4 7" key="3">
    <citation type="submission" date="2021-01" db="EMBL/GenBank/DDBJ databases">
        <title>FDA dAtabase for Regulatory Grade micrObial Sequences (FDA-ARGOS): Supporting development and validation of Infectious Disease Dx tests.</title>
        <authorList>
            <person name="Blissenbach B."/>
            <person name="Krut O."/>
            <person name="Tallon L."/>
            <person name="Sadzewicz L."/>
            <person name="Zhao X."/>
            <person name="Boylan J."/>
            <person name="Ott S."/>
            <person name="Bowen H."/>
            <person name="Vavikolanu K."/>
            <person name="Mehta A."/>
            <person name="Aluvathingal J."/>
            <person name="Nadendla S."/>
            <person name="Yan Y."/>
            <person name="Sichtig H."/>
        </authorList>
    </citation>
    <scope>NUCLEOTIDE SEQUENCE [LARGE SCALE GENOMIC DNA]</scope>
    <source>
        <strain evidence="4 7">FDAARGOS_1082</strain>
    </source>
</reference>
<keyword evidence="2" id="KW-0808">Transferase</keyword>
<dbReference type="GeneID" id="31408722"/>
<dbReference type="InterPro" id="IPR001173">
    <property type="entry name" value="Glyco_trans_2-like"/>
</dbReference>
<dbReference type="InterPro" id="IPR029044">
    <property type="entry name" value="Nucleotide-diphossugar_trans"/>
</dbReference>
<dbReference type="Pfam" id="PF00535">
    <property type="entry name" value="Glycos_transf_2"/>
    <property type="match status" value="1"/>
</dbReference>
<dbReference type="EMBL" id="CGBR01000005">
    <property type="protein sequence ID" value="CFQ56803.1"/>
    <property type="molecule type" value="Genomic_DNA"/>
</dbReference>
<gene>
    <name evidence="2" type="ORF">ERS137941_01053</name>
    <name evidence="3" type="ORF">ERS137959_00824</name>
    <name evidence="4" type="ORF">I6I39_16590</name>
</gene>
<sequence length="286" mass="34264">MAKDVEIVKARHPLDKQHIKLTYVTHFYCNQGNMDSVESLLKEYESYPDDIKDAVEFVIVDDCSPLEYEVKDYDLNFTWLRITTDIQWNQAGSRNLGVTYAKSDKIIITDLDCLLPEDTLRYLVNARNPGRSLYRIYRTDEKTGKAYRGHPNLFFMSRSRFFRLYGYDEEFAGHYGSEDYRFVKFHKDHGSTPRYLPKQYRCIERNVDRKKSYHSLDRDLTHNAPIDDRKKNEIALFGAEYGHSRIFLNFNWEIKKVHSRPPTVPERKVWWRPLWWFRYLFRSLAA</sequence>
<proteinExistence type="predicted"/>
<evidence type="ECO:0000313" key="4">
    <source>
        <dbReference type="EMBL" id="QQU46529.1"/>
    </source>
</evidence>
<keyword evidence="5" id="KW-1185">Reference proteome</keyword>
<dbReference type="EMBL" id="CPXJ01000008">
    <property type="protein sequence ID" value="CND30428.1"/>
    <property type="molecule type" value="Genomic_DNA"/>
</dbReference>
<evidence type="ECO:0000259" key="1">
    <source>
        <dbReference type="Pfam" id="PF00535"/>
    </source>
</evidence>
<organism evidence="2 6">
    <name type="scientific">Yersinia enterocolitica</name>
    <dbReference type="NCBI Taxonomy" id="630"/>
    <lineage>
        <taxon>Bacteria</taxon>
        <taxon>Pseudomonadati</taxon>
        <taxon>Pseudomonadota</taxon>
        <taxon>Gammaproteobacteria</taxon>
        <taxon>Enterobacterales</taxon>
        <taxon>Yersiniaceae</taxon>
        <taxon>Yersinia</taxon>
    </lineage>
</organism>
<evidence type="ECO:0000313" key="2">
    <source>
        <dbReference type="EMBL" id="CFQ56803.1"/>
    </source>
</evidence>
<protein>
    <submittedName>
        <fullName evidence="2">Glycosyl transferase family 2</fullName>
    </submittedName>
    <submittedName>
        <fullName evidence="4">Glycosyltransferase family 2 protein</fullName>
    </submittedName>
</protein>
<accession>A0A0E1NL39</accession>
<evidence type="ECO:0000313" key="3">
    <source>
        <dbReference type="EMBL" id="CND30428.1"/>
    </source>
</evidence>
<dbReference type="Proteomes" id="UP000595309">
    <property type="component" value="Chromosome"/>
</dbReference>
<reference evidence="2 6" key="2">
    <citation type="submission" date="2015-03" db="EMBL/GenBank/DDBJ databases">
        <authorList>
            <person name="Murphy D."/>
        </authorList>
    </citation>
    <scope>NUCLEOTIDE SEQUENCE [LARGE SCALE GENOMIC DNA]</scope>
    <source>
        <strain evidence="2 6">IP26249</strain>
    </source>
</reference>
<dbReference type="OMA" id="FMSRARF"/>
<dbReference type="AlphaFoldDB" id="A0A0E1NL39"/>
<evidence type="ECO:0000313" key="6">
    <source>
        <dbReference type="Proteomes" id="UP000048841"/>
    </source>
</evidence>
<dbReference type="Proteomes" id="UP000041601">
    <property type="component" value="Unassembled WGS sequence"/>
</dbReference>
<dbReference type="KEGG" id="yet:CH48_4099"/>
<dbReference type="CDD" id="cd00761">
    <property type="entry name" value="Glyco_tranf_GTA_type"/>
    <property type="match status" value="1"/>
</dbReference>
<evidence type="ECO:0000313" key="7">
    <source>
        <dbReference type="Proteomes" id="UP000595309"/>
    </source>
</evidence>